<dbReference type="OrthoDB" id="3229768at2"/>
<keyword evidence="6" id="KW-1185">Reference proteome</keyword>
<accession>A0A6G2BII9</accession>
<evidence type="ECO:0000259" key="4">
    <source>
        <dbReference type="SMART" id="SM00062"/>
    </source>
</evidence>
<dbReference type="AlphaFoldDB" id="A0A6G2BII9"/>
<evidence type="ECO:0000256" key="2">
    <source>
        <dbReference type="ARBA" id="ARBA00022448"/>
    </source>
</evidence>
<keyword evidence="3" id="KW-0732">Signal</keyword>
<dbReference type="PANTHER" id="PTHR30085">
    <property type="entry name" value="AMINO ACID ABC TRANSPORTER PERMEASE"/>
    <property type="match status" value="1"/>
</dbReference>
<gene>
    <name evidence="5" type="ORF">F0L17_22705</name>
</gene>
<dbReference type="Gene3D" id="3.40.190.10">
    <property type="entry name" value="Periplasmic binding protein-like II"/>
    <property type="match status" value="2"/>
</dbReference>
<dbReference type="PANTHER" id="PTHR30085:SF6">
    <property type="entry name" value="ABC TRANSPORTER GLUTAMINE-BINDING PROTEIN GLNH"/>
    <property type="match status" value="1"/>
</dbReference>
<protein>
    <submittedName>
        <fullName evidence="5">Transporter substrate-binding domain-containing protein</fullName>
    </submittedName>
</protein>
<sequence>MWNSGSPMSSCTAEELRMNAWRETRTRVTAALGALMLLATATACGEEAPTFLGRDRLNVAYKADQPGTSYWDGEKYGGFDQFIGAHVVDELGVKYAPRLLTSNMRETEITEGISDLVIATYSITETRAEDVAFVGPYAVTPQGYMVGPGNPDIDREEDLRDKRICTMGSTTAEESLVNRGLKKITMVTTASECVRLLLAGETDAFFMDKMILYGFQQNHPAEDLRVLPENAGQPQLYGIGLPKGHQEDCEQLKEIVKTYVRSSKWRADFEASLPDFTREHSNEVDQYRPNDTLVDKYSCVE</sequence>
<dbReference type="SMART" id="SM00062">
    <property type="entry name" value="PBPb"/>
    <property type="match status" value="1"/>
</dbReference>
<evidence type="ECO:0000256" key="1">
    <source>
        <dbReference type="ARBA" id="ARBA00010333"/>
    </source>
</evidence>
<dbReference type="GO" id="GO:0005576">
    <property type="term" value="C:extracellular region"/>
    <property type="evidence" value="ECO:0007669"/>
    <property type="project" value="TreeGrafter"/>
</dbReference>
<dbReference type="InterPro" id="IPR001638">
    <property type="entry name" value="Solute-binding_3/MltF_N"/>
</dbReference>
<comment type="similarity">
    <text evidence="1">Belongs to the bacterial solute-binding protein 3 family.</text>
</comment>
<organism evidence="5 6">
    <name type="scientific">Streptomyces taklimakanensis</name>
    <dbReference type="NCBI Taxonomy" id="2569853"/>
    <lineage>
        <taxon>Bacteria</taxon>
        <taxon>Bacillati</taxon>
        <taxon>Actinomycetota</taxon>
        <taxon>Actinomycetes</taxon>
        <taxon>Kitasatosporales</taxon>
        <taxon>Streptomycetaceae</taxon>
        <taxon>Streptomyces</taxon>
    </lineage>
</organism>
<dbReference type="GO" id="GO:0030288">
    <property type="term" value="C:outer membrane-bounded periplasmic space"/>
    <property type="evidence" value="ECO:0007669"/>
    <property type="project" value="TreeGrafter"/>
</dbReference>
<feature type="domain" description="Solute-binding protein family 3/N-terminal" evidence="4">
    <location>
        <begin position="56"/>
        <end position="268"/>
    </location>
</feature>
<dbReference type="SUPFAM" id="SSF53850">
    <property type="entry name" value="Periplasmic binding protein-like II"/>
    <property type="match status" value="1"/>
</dbReference>
<dbReference type="GO" id="GO:0006865">
    <property type="term" value="P:amino acid transport"/>
    <property type="evidence" value="ECO:0007669"/>
    <property type="project" value="TreeGrafter"/>
</dbReference>
<dbReference type="Pfam" id="PF00497">
    <property type="entry name" value="SBP_bac_3"/>
    <property type="match status" value="1"/>
</dbReference>
<dbReference type="Proteomes" id="UP000473014">
    <property type="component" value="Unassembled WGS sequence"/>
</dbReference>
<proteinExistence type="inferred from homology"/>
<name>A0A6G2BII9_9ACTN</name>
<dbReference type="InterPro" id="IPR051455">
    <property type="entry name" value="Bact_solute-bind_prot3"/>
</dbReference>
<evidence type="ECO:0000256" key="3">
    <source>
        <dbReference type="ARBA" id="ARBA00022729"/>
    </source>
</evidence>
<comment type="caution">
    <text evidence="5">The sequence shown here is derived from an EMBL/GenBank/DDBJ whole genome shotgun (WGS) entry which is preliminary data.</text>
</comment>
<evidence type="ECO:0000313" key="6">
    <source>
        <dbReference type="Proteomes" id="UP000473014"/>
    </source>
</evidence>
<evidence type="ECO:0000313" key="5">
    <source>
        <dbReference type="EMBL" id="MTE21873.1"/>
    </source>
</evidence>
<dbReference type="EMBL" id="WIXO01000001">
    <property type="protein sequence ID" value="MTE21873.1"/>
    <property type="molecule type" value="Genomic_DNA"/>
</dbReference>
<keyword evidence="2" id="KW-0813">Transport</keyword>
<reference evidence="5 6" key="1">
    <citation type="submission" date="2019-11" db="EMBL/GenBank/DDBJ databases">
        <authorList>
            <person name="Yuan L."/>
        </authorList>
    </citation>
    <scope>NUCLEOTIDE SEQUENCE [LARGE SCALE GENOMIC DNA]</scope>
    <source>
        <strain evidence="5 6">TRM43335</strain>
    </source>
</reference>